<dbReference type="Proteomes" id="UP000002191">
    <property type="component" value="Chromosome"/>
</dbReference>
<proteinExistence type="predicted"/>
<reference evidence="1 2" key="2">
    <citation type="journal article" date="2014" name="Genome Announc.">
        <title>Complete Genome Sequence of the Subsurface, Mesophilic Sulfate-Reducing Bacterium Desulfovibrio aespoeensis Aspo-2.</title>
        <authorList>
            <person name="Pedersen K."/>
            <person name="Bengtsson A."/>
            <person name="Edlund J."/>
            <person name="Rabe L."/>
            <person name="Hazen T."/>
            <person name="Chakraborty R."/>
            <person name="Goodwin L."/>
            <person name="Shapiro N."/>
        </authorList>
    </citation>
    <scope>NUCLEOTIDE SEQUENCE [LARGE SCALE GENOMIC DNA]</scope>
    <source>
        <strain evidence="2">ATCC 700646 / DSM 10631 / Aspo-2</strain>
    </source>
</reference>
<dbReference type="STRING" id="643562.Daes_2817"/>
<keyword evidence="2" id="KW-1185">Reference proteome</keyword>
<evidence type="ECO:0000313" key="1">
    <source>
        <dbReference type="EMBL" id="ADU63813.1"/>
    </source>
</evidence>
<dbReference type="AlphaFoldDB" id="E6VXJ7"/>
<name>E6VXJ7_PSEA9</name>
<dbReference type="HOGENOM" id="CLU_1238590_0_0_7"/>
<dbReference type="EMBL" id="CP002431">
    <property type="protein sequence ID" value="ADU63813.1"/>
    <property type="molecule type" value="Genomic_DNA"/>
</dbReference>
<organism evidence="1 2">
    <name type="scientific">Pseudodesulfovibrio aespoeensis (strain ATCC 700646 / DSM 10631 / Aspo-2)</name>
    <name type="common">Desulfovibrio aespoeensis</name>
    <dbReference type="NCBI Taxonomy" id="643562"/>
    <lineage>
        <taxon>Bacteria</taxon>
        <taxon>Pseudomonadati</taxon>
        <taxon>Thermodesulfobacteriota</taxon>
        <taxon>Desulfovibrionia</taxon>
        <taxon>Desulfovibrionales</taxon>
        <taxon>Desulfovibrionaceae</taxon>
    </lineage>
</organism>
<dbReference type="InterPro" id="IPR029044">
    <property type="entry name" value="Nucleotide-diphossugar_trans"/>
</dbReference>
<keyword evidence="1" id="KW-0808">Transferase</keyword>
<accession>E6VXJ7</accession>
<protein>
    <submittedName>
        <fullName evidence="1">Glycosyl transferase, group 2 family protein</fullName>
    </submittedName>
</protein>
<sequence>MARDGDILFSVIMPTTGNRPKALRKAVDSVEQAARFAGLETGQVEILIGFDGVRGLCPRSVYTVRGLNLPADRNGGNGIRALLTNLAQGDKLIYLDDDNALKAQALRLYLKHFDTELIIGRIDTQLALDAPSIPRPGMGDVIRPGNVDPLCVCVSRRLVTARCGGWRYRDREDADFMNILDWHVNAHSETVVEDMVGVFDAGRSLDASALSDRQAALLDRLAAARDCPACPPGPFCRAHRADPFCASRA</sequence>
<dbReference type="eggNOG" id="COG0463">
    <property type="taxonomic scope" value="Bacteria"/>
</dbReference>
<dbReference type="RefSeq" id="WP_013515716.1">
    <property type="nucleotide sequence ID" value="NC_014844.1"/>
</dbReference>
<dbReference type="GO" id="GO:0016740">
    <property type="term" value="F:transferase activity"/>
    <property type="evidence" value="ECO:0007669"/>
    <property type="project" value="UniProtKB-KW"/>
</dbReference>
<dbReference type="OrthoDB" id="5450115at2"/>
<dbReference type="KEGG" id="das:Daes_2817"/>
<gene>
    <name evidence="1" type="ordered locus">Daes_2817</name>
</gene>
<evidence type="ECO:0000313" key="2">
    <source>
        <dbReference type="Proteomes" id="UP000002191"/>
    </source>
</evidence>
<dbReference type="SUPFAM" id="SSF53448">
    <property type="entry name" value="Nucleotide-diphospho-sugar transferases"/>
    <property type="match status" value="1"/>
</dbReference>
<reference evidence="2" key="1">
    <citation type="submission" date="2010-12" db="EMBL/GenBank/DDBJ databases">
        <title>Complete sequence of Desulfovibrio aespoeensis Aspo-2.</title>
        <authorList>
            <consortium name="US DOE Joint Genome Institute"/>
            <person name="Lucas S."/>
            <person name="Copeland A."/>
            <person name="Lapidus A."/>
            <person name="Cheng J.-F."/>
            <person name="Goodwin L."/>
            <person name="Pitluck S."/>
            <person name="Chertkov O."/>
            <person name="Misra M."/>
            <person name="Detter J.C."/>
            <person name="Han C."/>
            <person name="Tapia R."/>
            <person name="Land M."/>
            <person name="Hauser L."/>
            <person name="Kyrpides N."/>
            <person name="Ivanova N."/>
            <person name="Ovchinnikova G."/>
            <person name="Pedersen K."/>
            <person name="Jagevall S."/>
            <person name="Hazen T."/>
            <person name="Woyke T."/>
        </authorList>
    </citation>
    <scope>NUCLEOTIDE SEQUENCE [LARGE SCALE GENOMIC DNA]</scope>
    <source>
        <strain evidence="2">ATCC 700646 / DSM 10631 / Aspo-2</strain>
    </source>
</reference>